<dbReference type="RefSeq" id="WP_274144662.1">
    <property type="nucleotide sequence ID" value="NZ_JAJUBB010000021.1"/>
</dbReference>
<keyword evidence="3 7" id="KW-1133">Transmembrane helix</keyword>
<gene>
    <name evidence="9" type="ORF">LRP49_20935</name>
</gene>
<evidence type="ECO:0000256" key="4">
    <source>
        <dbReference type="ARBA" id="ARBA00023002"/>
    </source>
</evidence>
<keyword evidence="5" id="KW-0443">Lipid metabolism</keyword>
<sequence>MSNKEKYEYRNRVVELDAERQFRLGDGKISGYLSVFLGALSLLAVLAYLYPSLLTTTELRKAYDAEKLQVVLKYGMYFSLFFGAMTHFLKKYRRLGCAGILLTLLAFALGGYAVPVGPVEPMELSLGVDWLILALLGSAAIFLSLEKLLPKYKNQVILRAEWETDFIYFCFNHLAISAILIYANYHTSHFNWAVSPSFQESFQALPTVLQFLIVLVAADFVLYWEHRLFHVVKCLWPVHAVHHSVENLDWLAGSRGHFIQVFSERAMVMVPLYLLGPSEGVLNAYVVFAALQAVLIHCNTRLPFGVLKYIFVTPQFHHWHHSSEKPAIDTNFGAHLVLFDWLFGTMHMPKTHWPAEYGTTKPLPKTIVGQTIYPFSSLVKMMRTKSRQGRDR</sequence>
<evidence type="ECO:0000259" key="8">
    <source>
        <dbReference type="Pfam" id="PF04116"/>
    </source>
</evidence>
<dbReference type="EMBL" id="JAJUBB010000021">
    <property type="protein sequence ID" value="MDD1783645.1"/>
    <property type="molecule type" value="Genomic_DNA"/>
</dbReference>
<comment type="caution">
    <text evidence="9">The sequence shown here is derived from an EMBL/GenBank/DDBJ whole genome shotgun (WGS) entry which is preliminary data.</text>
</comment>
<evidence type="ECO:0000313" key="10">
    <source>
        <dbReference type="Proteomes" id="UP001149821"/>
    </source>
</evidence>
<reference evidence="9" key="1">
    <citation type="submission" date="2021-12" db="EMBL/GenBank/DDBJ databases">
        <title>Enterovibrio ZSDZ35 sp. nov. and Enterovibrio ZSDZ42 sp. nov., isolated from coastal seawater in Qingdao.</title>
        <authorList>
            <person name="Zhang P."/>
        </authorList>
    </citation>
    <scope>NUCLEOTIDE SEQUENCE</scope>
    <source>
        <strain evidence="9">ZSDZ35</strain>
    </source>
</reference>
<dbReference type="PANTHER" id="PTHR21624:SF1">
    <property type="entry name" value="ALKYLGLYCEROL MONOOXYGENASE"/>
    <property type="match status" value="1"/>
</dbReference>
<keyword evidence="10" id="KW-1185">Reference proteome</keyword>
<feature type="transmembrane region" description="Helical" evidence="7">
    <location>
        <begin position="166"/>
        <end position="185"/>
    </location>
</feature>
<keyword evidence="4" id="KW-0560">Oxidoreductase</keyword>
<feature type="transmembrane region" description="Helical" evidence="7">
    <location>
        <begin position="29"/>
        <end position="50"/>
    </location>
</feature>
<feature type="domain" description="Fatty acid hydroxylase" evidence="8">
    <location>
        <begin position="211"/>
        <end position="345"/>
    </location>
</feature>
<keyword evidence="2 7" id="KW-0812">Transmembrane</keyword>
<feature type="transmembrane region" description="Helical" evidence="7">
    <location>
        <begin position="70"/>
        <end position="88"/>
    </location>
</feature>
<name>A0ABT5QT18_9GAMM</name>
<evidence type="ECO:0000256" key="3">
    <source>
        <dbReference type="ARBA" id="ARBA00022989"/>
    </source>
</evidence>
<feature type="transmembrane region" description="Helical" evidence="7">
    <location>
        <begin position="205"/>
        <end position="224"/>
    </location>
</feature>
<feature type="transmembrane region" description="Helical" evidence="7">
    <location>
        <begin position="126"/>
        <end position="145"/>
    </location>
</feature>
<evidence type="ECO:0000313" key="9">
    <source>
        <dbReference type="EMBL" id="MDD1783645.1"/>
    </source>
</evidence>
<evidence type="ECO:0000256" key="1">
    <source>
        <dbReference type="ARBA" id="ARBA00004127"/>
    </source>
</evidence>
<comment type="subcellular location">
    <subcellularLocation>
        <location evidence="1">Endomembrane system</location>
        <topology evidence="1">Multi-pass membrane protein</topology>
    </subcellularLocation>
</comment>
<dbReference type="InterPro" id="IPR006694">
    <property type="entry name" value="Fatty_acid_hydroxylase"/>
</dbReference>
<feature type="transmembrane region" description="Helical" evidence="7">
    <location>
        <begin position="95"/>
        <end position="114"/>
    </location>
</feature>
<evidence type="ECO:0000256" key="5">
    <source>
        <dbReference type="ARBA" id="ARBA00023098"/>
    </source>
</evidence>
<keyword evidence="6 7" id="KW-0472">Membrane</keyword>
<dbReference type="Proteomes" id="UP001149821">
    <property type="component" value="Unassembled WGS sequence"/>
</dbReference>
<proteinExistence type="predicted"/>
<evidence type="ECO:0000256" key="2">
    <source>
        <dbReference type="ARBA" id="ARBA00022692"/>
    </source>
</evidence>
<evidence type="ECO:0000256" key="7">
    <source>
        <dbReference type="SAM" id="Phobius"/>
    </source>
</evidence>
<dbReference type="PANTHER" id="PTHR21624">
    <property type="entry name" value="STEROL DESATURASE-RELATED PROTEIN"/>
    <property type="match status" value="1"/>
</dbReference>
<accession>A0ABT5QT18</accession>
<protein>
    <submittedName>
        <fullName evidence="9">Sterol desaturase family protein</fullName>
    </submittedName>
</protein>
<organism evidence="9 10">
    <name type="scientific">Enterovibrio qingdaonensis</name>
    <dbReference type="NCBI Taxonomy" id="2899818"/>
    <lineage>
        <taxon>Bacteria</taxon>
        <taxon>Pseudomonadati</taxon>
        <taxon>Pseudomonadota</taxon>
        <taxon>Gammaproteobacteria</taxon>
        <taxon>Vibrionales</taxon>
        <taxon>Vibrionaceae</taxon>
        <taxon>Enterovibrio</taxon>
    </lineage>
</organism>
<dbReference type="InterPro" id="IPR051689">
    <property type="entry name" value="Sterol_desaturase/TMEM195"/>
</dbReference>
<dbReference type="Pfam" id="PF04116">
    <property type="entry name" value="FA_hydroxylase"/>
    <property type="match status" value="1"/>
</dbReference>
<evidence type="ECO:0000256" key="6">
    <source>
        <dbReference type="ARBA" id="ARBA00023136"/>
    </source>
</evidence>